<protein>
    <submittedName>
        <fullName evidence="2">Uncharacterized protein</fullName>
    </submittedName>
</protein>
<dbReference type="OrthoDB" id="4331225at2"/>
<evidence type="ECO:0000313" key="2">
    <source>
        <dbReference type="EMBL" id="NBE56950.1"/>
    </source>
</evidence>
<evidence type="ECO:0000313" key="3">
    <source>
        <dbReference type="Proteomes" id="UP000598297"/>
    </source>
</evidence>
<sequence>MSTPREPDSDFDSGSDVPAFGALLFCRAAPAEVRPVAGLLGVPLLLAPAGPEWSVLVPEGAPWQRAGEPVDRVLSGWAGALAVSAPWPVLAVWWDADRSGFALASGFRRGVGYVWLADGTPVGEDEAMVSFASRLGLDPVLDVQALEPLTRDDPAADAPARLRSLLALLTRAGLTAPPGLTPGAGPLSVAAAALPGAERVEWPGLRAAVRSELAPGGSRLVPRVLAVGQCAVGVPLTLWGVRRRSAGWAAAGVLLLAYGAFGLAYEAWRVPD</sequence>
<keyword evidence="3" id="KW-1185">Reference proteome</keyword>
<name>A0A964XPU5_9ACTN</name>
<keyword evidence="1" id="KW-0472">Membrane</keyword>
<proteinExistence type="predicted"/>
<dbReference type="Proteomes" id="UP000598297">
    <property type="component" value="Unassembled WGS sequence"/>
</dbReference>
<comment type="caution">
    <text evidence="2">The sequence shown here is derived from an EMBL/GenBank/DDBJ whole genome shotgun (WGS) entry which is preliminary data.</text>
</comment>
<feature type="transmembrane region" description="Helical" evidence="1">
    <location>
        <begin position="248"/>
        <end position="268"/>
    </location>
</feature>
<keyword evidence="1" id="KW-0812">Transmembrane</keyword>
<dbReference type="AlphaFoldDB" id="A0A964XPU5"/>
<dbReference type="RefSeq" id="WP_161705915.1">
    <property type="nucleotide sequence ID" value="NZ_JAAAHS010000658.1"/>
</dbReference>
<gene>
    <name evidence="2" type="ORF">GUY60_37155</name>
</gene>
<reference evidence="2" key="1">
    <citation type="submission" date="2020-01" db="EMBL/GenBank/DDBJ databases">
        <title>Whole-genome analyses of novel actinobacteria.</title>
        <authorList>
            <person name="Sahin N."/>
        </authorList>
    </citation>
    <scope>NUCLEOTIDE SEQUENCE</scope>
    <source>
        <strain evidence="2">YC537</strain>
    </source>
</reference>
<keyword evidence="1" id="KW-1133">Transmembrane helix</keyword>
<dbReference type="EMBL" id="JAAAHS010000658">
    <property type="protein sequence ID" value="NBE56950.1"/>
    <property type="molecule type" value="Genomic_DNA"/>
</dbReference>
<accession>A0A964XPU5</accession>
<evidence type="ECO:0000256" key="1">
    <source>
        <dbReference type="SAM" id="Phobius"/>
    </source>
</evidence>
<organism evidence="2 3">
    <name type="scientific">Streptomyces boluensis</name>
    <dbReference type="NCBI Taxonomy" id="1775135"/>
    <lineage>
        <taxon>Bacteria</taxon>
        <taxon>Bacillati</taxon>
        <taxon>Actinomycetota</taxon>
        <taxon>Actinomycetes</taxon>
        <taxon>Kitasatosporales</taxon>
        <taxon>Streptomycetaceae</taxon>
        <taxon>Streptomyces</taxon>
    </lineage>
</organism>